<reference evidence="10" key="1">
    <citation type="journal article" date="2011" name="PLoS Biol.">
        <title>Gene gain and loss during evolution of obligate parasitism in the white rust pathogen of Arabidopsis thaliana.</title>
        <authorList>
            <person name="Kemen E."/>
            <person name="Gardiner A."/>
            <person name="Schultz-Larsen T."/>
            <person name="Kemen A.C."/>
            <person name="Balmuth A.L."/>
            <person name="Robert-Seilaniantz A."/>
            <person name="Bailey K."/>
            <person name="Holub E."/>
            <person name="Studholme D.J."/>
            <person name="Maclean D."/>
            <person name="Jones J.D."/>
        </authorList>
    </citation>
    <scope>NUCLEOTIDE SEQUENCE</scope>
</reference>
<keyword evidence="7" id="KW-0568">Pathogenesis-related protein</keyword>
<evidence type="ECO:0000256" key="9">
    <source>
        <dbReference type="SAM" id="Phobius"/>
    </source>
</evidence>
<keyword evidence="3 9" id="KW-0812">Transmembrane</keyword>
<comment type="subcellular location">
    <subcellularLocation>
        <location evidence="1">Membrane</location>
        <topology evidence="1">Multi-pass membrane protein</topology>
    </subcellularLocation>
</comment>
<reference evidence="10" key="2">
    <citation type="submission" date="2011-02" db="EMBL/GenBank/DDBJ databases">
        <authorList>
            <person name="MacLean D."/>
        </authorList>
    </citation>
    <scope>NUCLEOTIDE SEQUENCE</scope>
</reference>
<dbReference type="HOGENOM" id="CLU_344351_0_0_1"/>
<evidence type="ECO:0000256" key="3">
    <source>
        <dbReference type="ARBA" id="ARBA00022692"/>
    </source>
</evidence>
<sequence>MESGSSTLPHRQLAGDNDNIQTVCNDKLSFLGVGNTDCFNKNLPIAIFLVGVIIILSISVERLVECLRHKIKCPQLRKIVNRIFEEMMMMGFISMIIFFLNTSGLMPRLDFRFDDLTATEQLHFVEFFHYVIFFTMIYSILIVLLLLFIGTVIPRVLWEVQGRDSGYNADEMRDRASVSLGNPSCQSFTPCNPDICSVTVDSASTEYGNANPILAVYPRAPSGFDLVGGSRAYSLLLHRYKREGWFFQFNVKKQWQLWKSLEILAYNICQNRSGYIYKNPKEMNRLFDEPVSGDGHGYDNGTLERTSSMTYERYHVLCMRNLLYNISHLHYSAFFILIVVCVAPSSYPQGDKWIILGIGGLFFSLNLIIFFKVLHILRGIVDDRLRIISKQDIQKRVTTLWQSSGPPSRPTFRSAALCVRSVIRMQMSALCHRQLHCHDARFWFQSPRFLLRLFQIATIGQAFYLVWVTLVEIYPILKDPSSATFVLAVMLMFPFLALFVITPLTMPSLVLVMSLTGIFVELNLTHELLDAATDKTDSNNTKNRIRHLRRSFLQTYHSAEEADGFASDHQDDSPSSNPRPYLPLASPNESYTTQFASPTHPSSKRSRGNSHSGSSRTEEVPTNVLTLQQRYGKLEDQSPHSSISSSYQSLSPRDTPKRLRLDLARFATLDADFPTIENKEDEQDILSGVRYRATSSEICVNERTNFQGYCSKYGGYVDT</sequence>
<dbReference type="GO" id="GO:0016020">
    <property type="term" value="C:membrane"/>
    <property type="evidence" value="ECO:0007669"/>
    <property type="project" value="UniProtKB-SubCell"/>
</dbReference>
<feature type="transmembrane region" description="Helical" evidence="9">
    <location>
        <begin position="482"/>
        <end position="504"/>
    </location>
</feature>
<accession>F0WJC6</accession>
<dbReference type="PANTHER" id="PTHR31942:SF52">
    <property type="entry name" value="MLO-LIKE PROTEIN 1"/>
    <property type="match status" value="1"/>
</dbReference>
<dbReference type="PANTHER" id="PTHR31942">
    <property type="entry name" value="MLO-LIKE PROTEIN 1"/>
    <property type="match status" value="1"/>
</dbReference>
<feature type="compositionally biased region" description="Low complexity" evidence="8">
    <location>
        <begin position="639"/>
        <end position="651"/>
    </location>
</feature>
<organism evidence="10">
    <name type="scientific">Albugo laibachii Nc14</name>
    <dbReference type="NCBI Taxonomy" id="890382"/>
    <lineage>
        <taxon>Eukaryota</taxon>
        <taxon>Sar</taxon>
        <taxon>Stramenopiles</taxon>
        <taxon>Oomycota</taxon>
        <taxon>Peronosporomycetes</taxon>
        <taxon>Albuginales</taxon>
        <taxon>Albuginaceae</taxon>
        <taxon>Albugo</taxon>
    </lineage>
</organism>
<gene>
    <name evidence="10" type="primary">AlNc14C120G6653</name>
    <name evidence="10" type="ORF">ALNC14_075160</name>
</gene>
<keyword evidence="5 9" id="KW-1133">Transmembrane helix</keyword>
<dbReference type="EMBL" id="FR824165">
    <property type="protein sequence ID" value="CCA21373.1"/>
    <property type="molecule type" value="Genomic_DNA"/>
</dbReference>
<keyword evidence="4" id="KW-0611">Plant defense</keyword>
<comment type="similarity">
    <text evidence="2">Belongs to the MLO family.</text>
</comment>
<dbReference type="InterPro" id="IPR004326">
    <property type="entry name" value="Mlo"/>
</dbReference>
<feature type="transmembrane region" description="Helical" evidence="9">
    <location>
        <begin position="45"/>
        <end position="67"/>
    </location>
</feature>
<feature type="region of interest" description="Disordered" evidence="8">
    <location>
        <begin position="563"/>
        <end position="654"/>
    </location>
</feature>
<feature type="transmembrane region" description="Helical" evidence="9">
    <location>
        <begin position="353"/>
        <end position="377"/>
    </location>
</feature>
<keyword evidence="6 9" id="KW-0472">Membrane</keyword>
<name>F0WJC6_9STRA</name>
<evidence type="ECO:0000256" key="1">
    <source>
        <dbReference type="ARBA" id="ARBA00004141"/>
    </source>
</evidence>
<evidence type="ECO:0000256" key="4">
    <source>
        <dbReference type="ARBA" id="ARBA00022821"/>
    </source>
</evidence>
<feature type="compositionally biased region" description="Polar residues" evidence="8">
    <location>
        <begin position="587"/>
        <end position="601"/>
    </location>
</feature>
<evidence type="ECO:0000256" key="7">
    <source>
        <dbReference type="ARBA" id="ARBA00023265"/>
    </source>
</evidence>
<feature type="transmembrane region" description="Helical" evidence="9">
    <location>
        <begin position="449"/>
        <end position="470"/>
    </location>
</feature>
<dbReference type="AlphaFoldDB" id="F0WJC6"/>
<feature type="transmembrane region" description="Helical" evidence="9">
    <location>
        <begin position="88"/>
        <end position="107"/>
    </location>
</feature>
<feature type="transmembrane region" description="Helical" evidence="9">
    <location>
        <begin position="329"/>
        <end position="347"/>
    </location>
</feature>
<evidence type="ECO:0000313" key="10">
    <source>
        <dbReference type="EMBL" id="CCA21373.1"/>
    </source>
</evidence>
<evidence type="ECO:0000256" key="6">
    <source>
        <dbReference type="ARBA" id="ARBA00023136"/>
    </source>
</evidence>
<evidence type="ECO:0000256" key="8">
    <source>
        <dbReference type="SAM" id="MobiDB-lite"/>
    </source>
</evidence>
<protein>
    <submittedName>
        <fullName evidence="10">Uncharacterized protein AlNc14C120G6653</fullName>
    </submittedName>
</protein>
<evidence type="ECO:0000256" key="2">
    <source>
        <dbReference type="ARBA" id="ARBA00006574"/>
    </source>
</evidence>
<evidence type="ECO:0000256" key="5">
    <source>
        <dbReference type="ARBA" id="ARBA00022989"/>
    </source>
</evidence>
<proteinExistence type="inferred from homology"/>
<feature type="transmembrane region" description="Helical" evidence="9">
    <location>
        <begin position="127"/>
        <end position="153"/>
    </location>
</feature>
<dbReference type="GO" id="GO:0006952">
    <property type="term" value="P:defense response"/>
    <property type="evidence" value="ECO:0007669"/>
    <property type="project" value="UniProtKB-KW"/>
</dbReference>